<dbReference type="SUPFAM" id="SSF53335">
    <property type="entry name" value="S-adenosyl-L-methionine-dependent methyltransferases"/>
    <property type="match status" value="1"/>
</dbReference>
<dbReference type="AlphaFoldDB" id="A0A1J8PLU7"/>
<evidence type="ECO:0000256" key="8">
    <source>
        <dbReference type="PIRNR" id="PIRNR004553"/>
    </source>
</evidence>
<dbReference type="EC" id="2.1.1.171" evidence="3 8"/>
<comment type="function">
    <text evidence="1 8">Specifically methylates the guanine in position 966 of 16S rRNA in the assembled 30S particle.</text>
</comment>
<evidence type="ECO:0000256" key="3">
    <source>
        <dbReference type="ARBA" id="ARBA00012141"/>
    </source>
</evidence>
<sequence>MKKNEVRIIGGQWRGRKLHFPAIPDLRPTPNRIRETLFNWLAPDIANAHCLDLFAGSGALGFEALSRYAQSVTFIEQSTVLVSYLKTQLKQLAAENRAKVYQGQFPFVATQLFKPKKPLFNIIFLDPPFHQNLIGSACFWLVKETLLAPESKIYIEAEASLKNLTLPENWQIQHCKTAGQVQYALIKLNP</sequence>
<accession>A0A1J8PLU7</accession>
<protein>
    <recommendedName>
        <fullName evidence="4 8">Ribosomal RNA small subunit methyltransferase D</fullName>
        <ecNumber evidence="3 8">2.1.1.171</ecNumber>
    </recommendedName>
</protein>
<proteinExistence type="inferred from homology"/>
<dbReference type="InterPro" id="IPR002052">
    <property type="entry name" value="DNA_methylase_N6_adenine_CS"/>
</dbReference>
<dbReference type="Proteomes" id="UP000183924">
    <property type="component" value="Unassembled WGS sequence"/>
</dbReference>
<dbReference type="GO" id="GO:0052913">
    <property type="term" value="F:16S rRNA (guanine(966)-N(2))-methyltransferase activity"/>
    <property type="evidence" value="ECO:0007669"/>
    <property type="project" value="UniProtKB-EC"/>
</dbReference>
<dbReference type="PIRSF" id="PIRSF004553">
    <property type="entry name" value="CHP00095"/>
    <property type="match status" value="1"/>
</dbReference>
<keyword evidence="8" id="KW-0698">rRNA processing</keyword>
<dbReference type="InterPro" id="IPR004398">
    <property type="entry name" value="RNA_MeTrfase_RsmD"/>
</dbReference>
<evidence type="ECO:0000256" key="5">
    <source>
        <dbReference type="ARBA" id="ARBA00022603"/>
    </source>
</evidence>
<keyword evidence="6 8" id="KW-0808">Transferase</keyword>
<keyword evidence="10" id="KW-1185">Reference proteome</keyword>
<evidence type="ECO:0000256" key="4">
    <source>
        <dbReference type="ARBA" id="ARBA00013682"/>
    </source>
</evidence>
<keyword evidence="8" id="KW-0949">S-adenosyl-L-methionine</keyword>
<dbReference type="STRING" id="1225476.A1D18_00745"/>
<evidence type="ECO:0000256" key="6">
    <source>
        <dbReference type="ARBA" id="ARBA00022679"/>
    </source>
</evidence>
<evidence type="ECO:0000256" key="7">
    <source>
        <dbReference type="ARBA" id="ARBA00048326"/>
    </source>
</evidence>
<dbReference type="InterPro" id="IPR029063">
    <property type="entry name" value="SAM-dependent_MTases_sf"/>
</dbReference>
<comment type="catalytic activity">
    <reaction evidence="7 8">
        <text>guanosine(966) in 16S rRNA + S-adenosyl-L-methionine = N(2)-methylguanosine(966) in 16S rRNA + S-adenosyl-L-homocysteine + H(+)</text>
        <dbReference type="Rhea" id="RHEA:23548"/>
        <dbReference type="Rhea" id="RHEA-COMP:10211"/>
        <dbReference type="Rhea" id="RHEA-COMP:10212"/>
        <dbReference type="ChEBI" id="CHEBI:15378"/>
        <dbReference type="ChEBI" id="CHEBI:57856"/>
        <dbReference type="ChEBI" id="CHEBI:59789"/>
        <dbReference type="ChEBI" id="CHEBI:74269"/>
        <dbReference type="ChEBI" id="CHEBI:74481"/>
        <dbReference type="EC" id="2.1.1.171"/>
    </reaction>
</comment>
<evidence type="ECO:0000313" key="9">
    <source>
        <dbReference type="EMBL" id="OIZ96125.1"/>
    </source>
</evidence>
<dbReference type="PANTHER" id="PTHR43542:SF1">
    <property type="entry name" value="METHYLTRANSFERASE"/>
    <property type="match status" value="1"/>
</dbReference>
<dbReference type="Pfam" id="PF03602">
    <property type="entry name" value="Cons_hypoth95"/>
    <property type="match status" value="1"/>
</dbReference>
<evidence type="ECO:0000256" key="1">
    <source>
        <dbReference type="ARBA" id="ARBA00002649"/>
    </source>
</evidence>
<evidence type="ECO:0000256" key="2">
    <source>
        <dbReference type="ARBA" id="ARBA00005269"/>
    </source>
</evidence>
<comment type="similarity">
    <text evidence="2 8">Belongs to the methyltransferase superfamily. RsmD family.</text>
</comment>
<dbReference type="GO" id="GO:0003676">
    <property type="term" value="F:nucleic acid binding"/>
    <property type="evidence" value="ECO:0007669"/>
    <property type="project" value="InterPro"/>
</dbReference>
<gene>
    <name evidence="9" type="ORF">A1D18_00745</name>
</gene>
<reference evidence="9 10" key="1">
    <citation type="submission" date="2016-03" db="EMBL/GenBank/DDBJ databases">
        <title>Comparative genomics of Rickettsiella.</title>
        <authorList>
            <person name="Chandler C."/>
            <person name="Wang Y."/>
        </authorList>
    </citation>
    <scope>NUCLEOTIDE SEQUENCE [LARGE SCALE GENOMIC DNA]</scope>
    <source>
        <strain evidence="9 10">RCFS May 2013</strain>
    </source>
</reference>
<evidence type="ECO:0000313" key="10">
    <source>
        <dbReference type="Proteomes" id="UP000183924"/>
    </source>
</evidence>
<dbReference type="RefSeq" id="WP_071661911.1">
    <property type="nucleotide sequence ID" value="NZ_LUKY01000027.1"/>
</dbReference>
<organism evidence="9 10">
    <name type="scientific">Candidatus Rickettsiella isopodorum</name>
    <dbReference type="NCBI Taxonomy" id="1225476"/>
    <lineage>
        <taxon>Bacteria</taxon>
        <taxon>Pseudomonadati</taxon>
        <taxon>Pseudomonadota</taxon>
        <taxon>Gammaproteobacteria</taxon>
        <taxon>Legionellales</taxon>
        <taxon>Coxiellaceae</taxon>
        <taxon>Rickettsiella</taxon>
    </lineage>
</organism>
<dbReference type="Gene3D" id="3.40.50.150">
    <property type="entry name" value="Vaccinia Virus protein VP39"/>
    <property type="match status" value="1"/>
</dbReference>
<keyword evidence="5 8" id="KW-0489">Methyltransferase</keyword>
<dbReference type="PANTHER" id="PTHR43542">
    <property type="entry name" value="METHYLTRANSFERASE"/>
    <property type="match status" value="1"/>
</dbReference>
<dbReference type="NCBIfam" id="TIGR00095">
    <property type="entry name" value="16S rRNA (guanine(966)-N(2))-methyltransferase RsmD"/>
    <property type="match status" value="1"/>
</dbReference>
<dbReference type="OrthoDB" id="9803017at2"/>
<dbReference type="PROSITE" id="PS00092">
    <property type="entry name" value="N6_MTASE"/>
    <property type="match status" value="1"/>
</dbReference>
<comment type="caution">
    <text evidence="9">The sequence shown here is derived from an EMBL/GenBank/DDBJ whole genome shotgun (WGS) entry which is preliminary data.</text>
</comment>
<name>A0A1J8PLU7_9COXI</name>
<dbReference type="CDD" id="cd02440">
    <property type="entry name" value="AdoMet_MTases"/>
    <property type="match status" value="1"/>
</dbReference>
<dbReference type="EMBL" id="LUKY01000027">
    <property type="protein sequence ID" value="OIZ96125.1"/>
    <property type="molecule type" value="Genomic_DNA"/>
</dbReference>